<accession>A0ABN9L125</accession>
<keyword evidence="3" id="KW-1185">Reference proteome</keyword>
<gene>
    <name evidence="2" type="ORF">RIMI_LOCUS4284702</name>
</gene>
<evidence type="ECO:0000313" key="2">
    <source>
        <dbReference type="EMBL" id="CAJ0930581.1"/>
    </source>
</evidence>
<proteinExistence type="predicted"/>
<dbReference type="PANTHER" id="PTHR46291">
    <property type="entry name" value="C2 DOMAIN-CONTAINING PROTEIN"/>
    <property type="match status" value="1"/>
</dbReference>
<dbReference type="CDD" id="cd00024">
    <property type="entry name" value="CD_CSD"/>
    <property type="match status" value="1"/>
</dbReference>
<dbReference type="Proteomes" id="UP001176940">
    <property type="component" value="Unassembled WGS sequence"/>
</dbReference>
<organism evidence="2 3">
    <name type="scientific">Ranitomeya imitator</name>
    <name type="common">mimic poison frog</name>
    <dbReference type="NCBI Taxonomy" id="111125"/>
    <lineage>
        <taxon>Eukaryota</taxon>
        <taxon>Metazoa</taxon>
        <taxon>Chordata</taxon>
        <taxon>Craniata</taxon>
        <taxon>Vertebrata</taxon>
        <taxon>Euteleostomi</taxon>
        <taxon>Amphibia</taxon>
        <taxon>Batrachia</taxon>
        <taxon>Anura</taxon>
        <taxon>Neobatrachia</taxon>
        <taxon>Hyloidea</taxon>
        <taxon>Dendrobatidae</taxon>
        <taxon>Dendrobatinae</taxon>
        <taxon>Ranitomeya</taxon>
    </lineage>
</organism>
<evidence type="ECO:0000256" key="1">
    <source>
        <dbReference type="SAM" id="MobiDB-lite"/>
    </source>
</evidence>
<feature type="region of interest" description="Disordered" evidence="1">
    <location>
        <begin position="262"/>
        <end position="283"/>
    </location>
</feature>
<feature type="compositionally biased region" description="Low complexity" evidence="1">
    <location>
        <begin position="272"/>
        <end position="283"/>
    </location>
</feature>
<reference evidence="2" key="1">
    <citation type="submission" date="2023-07" db="EMBL/GenBank/DDBJ databases">
        <authorList>
            <person name="Stuckert A."/>
        </authorList>
    </citation>
    <scope>NUCLEOTIDE SEQUENCE</scope>
</reference>
<dbReference type="EMBL" id="CAUEEQ010006803">
    <property type="protein sequence ID" value="CAJ0930581.1"/>
    <property type="molecule type" value="Genomic_DNA"/>
</dbReference>
<evidence type="ECO:0000313" key="3">
    <source>
        <dbReference type="Proteomes" id="UP001176940"/>
    </source>
</evidence>
<sequence>KYVEPVVPSVDLRPLVLPTCDGELEYVVEKILDSRFSSRKLQYWSNGRRPPDPGDAFSDAPHDAARFQECIAVSRDGVAVSRAAAPSSRETRNAWPGTSNCFIQKKARTSYIHMFCSKKKLLPSCPNILTPDKIPIFFIPPKLSSLPDGGGHSKSTCYPVEDLEQEGETLGEENHWSIANSTSRHVIQVEGLEQEGETLGEEKTIGPLPPEGLTCPRAHTQGGGESLFHQKCHTHGPCDAKPLSPLDTDHILNWKPSSHDPHLQRFSCGPMDSDTTSSTESSPFSSPLLIRSLYGSTVIPDLDNHNYYHTVTVNTLSHANSLPTEEISSTDASPNLPTKEHHSSLRASMMHLVPPPIFHLDFICCQERLTRETKVVLSKCGLLRLSIEYLKELGRLRVKLVTARICIHCTKTPAASVVVW</sequence>
<name>A0ABN9L125_9NEOB</name>
<dbReference type="InterPro" id="IPR043549">
    <property type="entry name" value="C2C4C/C2C4D"/>
</dbReference>
<comment type="caution">
    <text evidence="2">The sequence shown here is derived from an EMBL/GenBank/DDBJ whole genome shotgun (WGS) entry which is preliminary data.</text>
</comment>
<protein>
    <submittedName>
        <fullName evidence="2">Uncharacterized protein</fullName>
    </submittedName>
</protein>
<dbReference type="PANTHER" id="PTHR46291:SF10">
    <property type="entry name" value="C2 CALCIUM-DEPENDENT DOMAIN-CONTAINING PROTEIN 4C-LIKE"/>
    <property type="match status" value="1"/>
</dbReference>
<feature type="non-terminal residue" evidence="2">
    <location>
        <position position="1"/>
    </location>
</feature>